<accession>A0A067PVR5</accession>
<evidence type="ECO:0000256" key="3">
    <source>
        <dbReference type="ARBA" id="ARBA00022801"/>
    </source>
</evidence>
<keyword evidence="2" id="KW-0479">Metal-binding</keyword>
<evidence type="ECO:0000256" key="2">
    <source>
        <dbReference type="ARBA" id="ARBA00022723"/>
    </source>
</evidence>
<feature type="compositionally biased region" description="Polar residues" evidence="5">
    <location>
        <begin position="99"/>
        <end position="111"/>
    </location>
</feature>
<dbReference type="InterPro" id="IPR036691">
    <property type="entry name" value="Endo/exonu/phosph_ase_sf"/>
</dbReference>
<evidence type="ECO:0000313" key="6">
    <source>
        <dbReference type="EMBL" id="KDQ57930.1"/>
    </source>
</evidence>
<evidence type="ECO:0000256" key="1">
    <source>
        <dbReference type="ARBA" id="ARBA00001946"/>
    </source>
</evidence>
<dbReference type="InParanoid" id="A0A067PVR5"/>
<dbReference type="Proteomes" id="UP000027265">
    <property type="component" value="Unassembled WGS sequence"/>
</dbReference>
<dbReference type="EMBL" id="KL197718">
    <property type="protein sequence ID" value="KDQ57930.1"/>
    <property type="molecule type" value="Genomic_DNA"/>
</dbReference>
<dbReference type="GO" id="GO:0046872">
    <property type="term" value="F:metal ion binding"/>
    <property type="evidence" value="ECO:0007669"/>
    <property type="project" value="UniProtKB-KW"/>
</dbReference>
<evidence type="ECO:0000256" key="5">
    <source>
        <dbReference type="SAM" id="MobiDB-lite"/>
    </source>
</evidence>
<dbReference type="InterPro" id="IPR004808">
    <property type="entry name" value="AP_endonuc_1"/>
</dbReference>
<keyword evidence="4" id="KW-0460">Magnesium</keyword>
<evidence type="ECO:0008006" key="8">
    <source>
        <dbReference type="Google" id="ProtNLM"/>
    </source>
</evidence>
<dbReference type="PANTHER" id="PTHR22748">
    <property type="entry name" value="AP ENDONUCLEASE"/>
    <property type="match status" value="1"/>
</dbReference>
<dbReference type="PANTHER" id="PTHR22748:SF6">
    <property type="entry name" value="DNA-(APURINIC OR APYRIMIDINIC SITE) ENDONUCLEASE"/>
    <property type="match status" value="1"/>
</dbReference>
<feature type="region of interest" description="Disordered" evidence="5">
    <location>
        <begin position="510"/>
        <end position="610"/>
    </location>
</feature>
<dbReference type="GO" id="GO:0008311">
    <property type="term" value="F:double-stranded DNA 3'-5' DNA exonuclease activity"/>
    <property type="evidence" value="ECO:0007669"/>
    <property type="project" value="TreeGrafter"/>
</dbReference>
<evidence type="ECO:0000256" key="4">
    <source>
        <dbReference type="ARBA" id="ARBA00022842"/>
    </source>
</evidence>
<protein>
    <recommendedName>
        <fullName evidence="8">Endonuclease/exonuclease/phosphatase domain-containing protein</fullName>
    </recommendedName>
</protein>
<dbReference type="GO" id="GO:0003906">
    <property type="term" value="F:DNA-(apurinic or apyrimidinic site) endonuclease activity"/>
    <property type="evidence" value="ECO:0007669"/>
    <property type="project" value="TreeGrafter"/>
</dbReference>
<organism evidence="6 7">
    <name type="scientific">Jaapia argillacea MUCL 33604</name>
    <dbReference type="NCBI Taxonomy" id="933084"/>
    <lineage>
        <taxon>Eukaryota</taxon>
        <taxon>Fungi</taxon>
        <taxon>Dikarya</taxon>
        <taxon>Basidiomycota</taxon>
        <taxon>Agaricomycotina</taxon>
        <taxon>Agaricomycetes</taxon>
        <taxon>Agaricomycetidae</taxon>
        <taxon>Jaapiales</taxon>
        <taxon>Jaapiaceae</taxon>
        <taxon>Jaapia</taxon>
    </lineage>
</organism>
<comment type="cofactor">
    <cofactor evidence="1">
        <name>Mg(2+)</name>
        <dbReference type="ChEBI" id="CHEBI:18420"/>
    </cofactor>
</comment>
<feature type="compositionally biased region" description="Polar residues" evidence="5">
    <location>
        <begin position="537"/>
        <end position="555"/>
    </location>
</feature>
<dbReference type="OrthoDB" id="416119at2759"/>
<keyword evidence="3" id="KW-0378">Hydrolase</keyword>
<dbReference type="Gene3D" id="3.60.10.10">
    <property type="entry name" value="Endonuclease/exonuclease/phosphatase"/>
    <property type="match status" value="1"/>
</dbReference>
<gene>
    <name evidence="6" type="ORF">JAAARDRAFT_47183</name>
</gene>
<name>A0A067PVR5_9AGAM</name>
<sequence>MTDFAVTRQPKLTSSARTASFAAPMAQPDKKEASTRSSRLKPADLAKMPASSPHSDITVTQGHTSPPADNMSPAAVGPPMDEDNDLNLLAPQPGDKDSPSSTFVNRCTSGENVDDVSKSTTGAEAQRGDGSRYEAASPHTGALPLHNTLSRAPHPPAPLTLPTPHSYQGMAIDPLLLPPSTPKVKALPPPLATPTTITEAIASPVSRKLAIIRANCKAREKNKKLYDPQGGKVAPTKFTYIPNLPHLCKLQALTPLPHLLDAADKQAEEWDLVMLEKVVVQIAGPPLKSLKETSLTAAHIRTLLNEYKMTILGAENSSPKVSPLAYNPATGRTLPWFLIYDLHPTMASQLRLHAAVSHNLATFFVCDPDDQSNPDLLFTIEGVDEDEDMFAMTVARTWSEPTTAALILYTLGFTDLSDPMQVVDQIIESIRITKLPNKISQGVDYPHYNIYTAMPETESWTTLQDSLWNILYIRRAAIIHCPYQPTTGWLTQDAQDLPKSWTGKRNVLQNTRLTGKEPKWGPTEVWTSRAKRLKPQHNLSRLSRTNPNPPTNSTGIALGNGLDLNAVRGGRPQTTGNPPNDDNRENGGGPHNSADQQPQTRGNRHTSRNTRANIQLATLNMKGRASALLGHSQISKWTEVYSMMKEKQIGILALQETHLTEENVFNIKKLFGRRLEVWNSSDPEQPGASAGVAFVINREIANTMDLELEVLVPGQAISLTTQWHNSEKMMFLNVYAPNCQEDHPHFWKTVGEQREILGILIPDFMMGDFNIVKDAIDRAPARLDSGTATEALHNLRHGLQLTDAWRQEFPNKHQFTFHNRATDHIYGWECAPAPVPTNHSMVSLRFSPTTVPEIGEGRWTWPIGLVDNEKLLKSIETIGRELQGEVDSQAQVRNGDKNLQILWERFKTQMCMLAKKAAKTTILSMKMKVAQLRKDAMKTANNPRIDNNPDLRMHEAVLNA</sequence>
<proteinExistence type="predicted"/>
<dbReference type="SUPFAM" id="SSF56219">
    <property type="entry name" value="DNase I-like"/>
    <property type="match status" value="1"/>
</dbReference>
<keyword evidence="7" id="KW-1185">Reference proteome</keyword>
<dbReference type="GO" id="GO:0006284">
    <property type="term" value="P:base-excision repair"/>
    <property type="evidence" value="ECO:0007669"/>
    <property type="project" value="TreeGrafter"/>
</dbReference>
<reference evidence="7" key="1">
    <citation type="journal article" date="2014" name="Proc. Natl. Acad. Sci. U.S.A.">
        <title>Extensive sampling of basidiomycete genomes demonstrates inadequacy of the white-rot/brown-rot paradigm for wood decay fungi.</title>
        <authorList>
            <person name="Riley R."/>
            <person name="Salamov A.A."/>
            <person name="Brown D.W."/>
            <person name="Nagy L.G."/>
            <person name="Floudas D."/>
            <person name="Held B.W."/>
            <person name="Levasseur A."/>
            <person name="Lombard V."/>
            <person name="Morin E."/>
            <person name="Otillar R."/>
            <person name="Lindquist E.A."/>
            <person name="Sun H."/>
            <person name="LaButti K.M."/>
            <person name="Schmutz J."/>
            <person name="Jabbour D."/>
            <person name="Luo H."/>
            <person name="Baker S.E."/>
            <person name="Pisabarro A.G."/>
            <person name="Walton J.D."/>
            <person name="Blanchette R.A."/>
            <person name="Henrissat B."/>
            <person name="Martin F."/>
            <person name="Cullen D."/>
            <person name="Hibbett D.S."/>
            <person name="Grigoriev I.V."/>
        </authorList>
    </citation>
    <scope>NUCLEOTIDE SEQUENCE [LARGE SCALE GENOMIC DNA]</scope>
    <source>
        <strain evidence="7">MUCL 33604</strain>
    </source>
</reference>
<feature type="region of interest" description="Disordered" evidence="5">
    <location>
        <begin position="1"/>
        <end position="174"/>
    </location>
</feature>
<dbReference type="GO" id="GO:0005634">
    <property type="term" value="C:nucleus"/>
    <property type="evidence" value="ECO:0007669"/>
    <property type="project" value="TreeGrafter"/>
</dbReference>
<dbReference type="STRING" id="933084.A0A067PVR5"/>
<evidence type="ECO:0000313" key="7">
    <source>
        <dbReference type="Proteomes" id="UP000027265"/>
    </source>
</evidence>
<feature type="compositionally biased region" description="Polar residues" evidence="5">
    <location>
        <begin position="52"/>
        <end position="64"/>
    </location>
</feature>
<dbReference type="GO" id="GO:0008081">
    <property type="term" value="F:phosphoric diester hydrolase activity"/>
    <property type="evidence" value="ECO:0007669"/>
    <property type="project" value="TreeGrafter"/>
</dbReference>
<dbReference type="HOGENOM" id="CLU_307768_0_0_1"/>
<dbReference type="AlphaFoldDB" id="A0A067PVR5"/>